<evidence type="ECO:0000313" key="1">
    <source>
        <dbReference type="EMBL" id="MCI97288.1"/>
    </source>
</evidence>
<accession>A0A392W9D1</accession>
<dbReference type="Proteomes" id="UP000265520">
    <property type="component" value="Unassembled WGS sequence"/>
</dbReference>
<dbReference type="AlphaFoldDB" id="A0A392W9D1"/>
<name>A0A392W9D1_9FABA</name>
<organism evidence="1 2">
    <name type="scientific">Trifolium medium</name>
    <dbReference type="NCBI Taxonomy" id="97028"/>
    <lineage>
        <taxon>Eukaryota</taxon>
        <taxon>Viridiplantae</taxon>
        <taxon>Streptophyta</taxon>
        <taxon>Embryophyta</taxon>
        <taxon>Tracheophyta</taxon>
        <taxon>Spermatophyta</taxon>
        <taxon>Magnoliopsida</taxon>
        <taxon>eudicotyledons</taxon>
        <taxon>Gunneridae</taxon>
        <taxon>Pentapetalae</taxon>
        <taxon>rosids</taxon>
        <taxon>fabids</taxon>
        <taxon>Fabales</taxon>
        <taxon>Fabaceae</taxon>
        <taxon>Papilionoideae</taxon>
        <taxon>50 kb inversion clade</taxon>
        <taxon>NPAAA clade</taxon>
        <taxon>Hologalegina</taxon>
        <taxon>IRL clade</taxon>
        <taxon>Trifolieae</taxon>
        <taxon>Trifolium</taxon>
    </lineage>
</organism>
<sequence length="29" mass="3328">TAHKLHRTLFNPQIVPFRALEDLLASNQP</sequence>
<protein>
    <submittedName>
        <fullName evidence="1">Uncharacterized protein</fullName>
    </submittedName>
</protein>
<evidence type="ECO:0000313" key="2">
    <source>
        <dbReference type="Proteomes" id="UP000265520"/>
    </source>
</evidence>
<dbReference type="EMBL" id="LXQA011438923">
    <property type="protein sequence ID" value="MCI97288.1"/>
    <property type="molecule type" value="Genomic_DNA"/>
</dbReference>
<reference evidence="1 2" key="1">
    <citation type="journal article" date="2018" name="Front. Plant Sci.">
        <title>Red Clover (Trifolium pratense) and Zigzag Clover (T. medium) - A Picture of Genomic Similarities and Differences.</title>
        <authorList>
            <person name="Dluhosova J."/>
            <person name="Istvanek J."/>
            <person name="Nedelnik J."/>
            <person name="Repkova J."/>
        </authorList>
    </citation>
    <scope>NUCLEOTIDE SEQUENCE [LARGE SCALE GENOMIC DNA]</scope>
    <source>
        <strain evidence="2">cv. 10/8</strain>
        <tissue evidence="1">Leaf</tissue>
    </source>
</reference>
<comment type="caution">
    <text evidence="1">The sequence shown here is derived from an EMBL/GenBank/DDBJ whole genome shotgun (WGS) entry which is preliminary data.</text>
</comment>
<feature type="non-terminal residue" evidence="1">
    <location>
        <position position="1"/>
    </location>
</feature>
<proteinExistence type="predicted"/>
<keyword evidence="2" id="KW-1185">Reference proteome</keyword>